<dbReference type="AlphaFoldDB" id="A0A934KC37"/>
<gene>
    <name evidence="1" type="ORF">JF922_16490</name>
</gene>
<evidence type="ECO:0000313" key="2">
    <source>
        <dbReference type="Proteomes" id="UP000612893"/>
    </source>
</evidence>
<dbReference type="EMBL" id="JAEKNR010000167">
    <property type="protein sequence ID" value="MBJ7599663.1"/>
    <property type="molecule type" value="Genomic_DNA"/>
</dbReference>
<evidence type="ECO:0000313" key="1">
    <source>
        <dbReference type="EMBL" id="MBJ7599663.1"/>
    </source>
</evidence>
<dbReference type="Proteomes" id="UP000612893">
    <property type="component" value="Unassembled WGS sequence"/>
</dbReference>
<accession>A0A934KC37</accession>
<reference evidence="1" key="1">
    <citation type="submission" date="2020-10" db="EMBL/GenBank/DDBJ databases">
        <title>Ca. Dormibacterota MAGs.</title>
        <authorList>
            <person name="Montgomery K."/>
        </authorList>
    </citation>
    <scope>NUCLEOTIDE SEQUENCE [LARGE SCALE GENOMIC DNA]</scope>
    <source>
        <strain evidence="1">SC8812_S17_10</strain>
    </source>
</reference>
<comment type="caution">
    <text evidence="1">The sequence shown here is derived from an EMBL/GenBank/DDBJ whole genome shotgun (WGS) entry which is preliminary data.</text>
</comment>
<keyword evidence="2" id="KW-1185">Reference proteome</keyword>
<protein>
    <submittedName>
        <fullName evidence="1">Uncharacterized protein</fullName>
    </submittedName>
</protein>
<proteinExistence type="predicted"/>
<sequence>MLVKNRGEALTVTMPGGHGGNCRHDPRLAAINGDVHLVHQARLPACPSGDERGVGVGAAADFLADQALAPFPLRSRSSLVGL</sequence>
<organism evidence="1 2">
    <name type="scientific">Candidatus Nephthysia bennettiae</name>
    <dbReference type="NCBI Taxonomy" id="3127016"/>
    <lineage>
        <taxon>Bacteria</taxon>
        <taxon>Bacillati</taxon>
        <taxon>Candidatus Dormiibacterota</taxon>
        <taxon>Candidatus Dormibacteria</taxon>
        <taxon>Candidatus Dormibacterales</taxon>
        <taxon>Candidatus Dormibacteraceae</taxon>
        <taxon>Candidatus Nephthysia</taxon>
    </lineage>
</organism>
<name>A0A934KC37_9BACT</name>